<organism evidence="2 3">
    <name type="scientific">Limnoraphis robusta CCNP1315</name>
    <dbReference type="NCBI Taxonomy" id="3110306"/>
    <lineage>
        <taxon>Bacteria</taxon>
        <taxon>Bacillati</taxon>
        <taxon>Cyanobacteriota</taxon>
        <taxon>Cyanophyceae</taxon>
        <taxon>Oscillatoriophycideae</taxon>
        <taxon>Oscillatoriales</taxon>
        <taxon>Sirenicapillariaceae</taxon>
        <taxon>Limnoraphis</taxon>
    </lineage>
</organism>
<evidence type="ECO:0000313" key="3">
    <source>
        <dbReference type="Proteomes" id="UP001301728"/>
    </source>
</evidence>
<evidence type="ECO:0000259" key="1">
    <source>
        <dbReference type="Pfam" id="PF05050"/>
    </source>
</evidence>
<dbReference type="InterPro" id="IPR006342">
    <property type="entry name" value="FkbM_mtfrase"/>
</dbReference>
<dbReference type="PANTHER" id="PTHR34203">
    <property type="entry name" value="METHYLTRANSFERASE, FKBM FAMILY PROTEIN"/>
    <property type="match status" value="1"/>
</dbReference>
<dbReference type="GO" id="GO:0008168">
    <property type="term" value="F:methyltransferase activity"/>
    <property type="evidence" value="ECO:0007669"/>
    <property type="project" value="UniProtKB-KW"/>
</dbReference>
<dbReference type="PANTHER" id="PTHR34203:SF15">
    <property type="entry name" value="SLL1173 PROTEIN"/>
    <property type="match status" value="1"/>
</dbReference>
<dbReference type="GO" id="GO:0032259">
    <property type="term" value="P:methylation"/>
    <property type="evidence" value="ECO:0007669"/>
    <property type="project" value="UniProtKB-KW"/>
</dbReference>
<gene>
    <name evidence="2" type="ORF">VB854_14840</name>
</gene>
<keyword evidence="2" id="KW-0808">Transferase</keyword>
<dbReference type="RefSeq" id="WP_323223800.1">
    <property type="nucleotide sequence ID" value="NZ_JAYGHT010000076.1"/>
</dbReference>
<comment type="caution">
    <text evidence="2">The sequence shown here is derived from an EMBL/GenBank/DDBJ whole genome shotgun (WGS) entry which is preliminary data.</text>
</comment>
<proteinExistence type="predicted"/>
<dbReference type="Proteomes" id="UP001301728">
    <property type="component" value="Unassembled WGS sequence"/>
</dbReference>
<protein>
    <submittedName>
        <fullName evidence="2">FkbM family methyltransferase</fullName>
    </submittedName>
</protein>
<dbReference type="InterPro" id="IPR029063">
    <property type="entry name" value="SAM-dependent_MTases_sf"/>
</dbReference>
<dbReference type="SUPFAM" id="SSF53335">
    <property type="entry name" value="S-adenosyl-L-methionine-dependent methyltransferases"/>
    <property type="match status" value="1"/>
</dbReference>
<dbReference type="EMBL" id="JAYGHT010000076">
    <property type="protein sequence ID" value="MEA5520222.1"/>
    <property type="molecule type" value="Genomic_DNA"/>
</dbReference>
<dbReference type="Gene3D" id="3.40.50.150">
    <property type="entry name" value="Vaccinia Virus protein VP39"/>
    <property type="match status" value="1"/>
</dbReference>
<evidence type="ECO:0000313" key="2">
    <source>
        <dbReference type="EMBL" id="MEA5520222.1"/>
    </source>
</evidence>
<dbReference type="NCBIfam" id="TIGR01444">
    <property type="entry name" value="fkbM_fam"/>
    <property type="match status" value="1"/>
</dbReference>
<sequence length="265" mass="30561">MKDLYSINPDYFKHLLIRTPLEKPLKNIKTVLSRRKRSKHPELHEIHIESQRVEQFLERILNKSSNCIDIGCHLGSMLSEIMRLSPDGKHMAFEPVPYKARWLKQKFPEIHIQEIGLSDKPGEATFYINTSRSGFSGLRQHNSKKGENIDKITIRCETLDNVLSPDYRVDFIKIDVEGGELAVLRGAVNTLVRHHPILLFECTRSGLSSFGFTADEIFEFLTGDNSYSIFLIKDFLADNKPLNFEQFNTALQYPFQAFNFIAQAR</sequence>
<dbReference type="Pfam" id="PF05050">
    <property type="entry name" value="Methyltransf_21"/>
    <property type="match status" value="1"/>
</dbReference>
<accession>A0ABU5TZ61</accession>
<keyword evidence="3" id="KW-1185">Reference proteome</keyword>
<keyword evidence="2" id="KW-0489">Methyltransferase</keyword>
<reference evidence="2 3" key="1">
    <citation type="submission" date="2023-12" db="EMBL/GenBank/DDBJ databases">
        <title>Baltic Sea Cyanobacteria.</title>
        <authorList>
            <person name="Delbaje E."/>
            <person name="Fewer D.P."/>
            <person name="Shishido T.K."/>
        </authorList>
    </citation>
    <scope>NUCLEOTIDE SEQUENCE [LARGE SCALE GENOMIC DNA]</scope>
    <source>
        <strain evidence="2 3">CCNP 1315</strain>
    </source>
</reference>
<dbReference type="InterPro" id="IPR052514">
    <property type="entry name" value="SAM-dependent_MTase"/>
</dbReference>
<name>A0ABU5TZ61_9CYAN</name>
<feature type="domain" description="Methyltransferase FkbM" evidence="1">
    <location>
        <begin position="69"/>
        <end position="221"/>
    </location>
</feature>